<proteinExistence type="predicted"/>
<protein>
    <recommendedName>
        <fullName evidence="2">Glycosyltransferase family 1 protein</fullName>
    </recommendedName>
</protein>
<dbReference type="EMBL" id="LAZR01000547">
    <property type="protein sequence ID" value="KKN64651.1"/>
    <property type="molecule type" value="Genomic_DNA"/>
</dbReference>
<organism evidence="1">
    <name type="scientific">marine sediment metagenome</name>
    <dbReference type="NCBI Taxonomy" id="412755"/>
    <lineage>
        <taxon>unclassified sequences</taxon>
        <taxon>metagenomes</taxon>
        <taxon>ecological metagenomes</taxon>
    </lineage>
</organism>
<comment type="caution">
    <text evidence="1">The sequence shown here is derived from an EMBL/GenBank/DDBJ whole genome shotgun (WGS) entry which is preliminary data.</text>
</comment>
<dbReference type="AlphaFoldDB" id="A0A0F9UTZ1"/>
<accession>A0A0F9UTZ1</accession>
<gene>
    <name evidence="1" type="ORF">LCGC14_0489200</name>
</gene>
<reference evidence="1" key="1">
    <citation type="journal article" date="2015" name="Nature">
        <title>Complex archaea that bridge the gap between prokaryotes and eukaryotes.</title>
        <authorList>
            <person name="Spang A."/>
            <person name="Saw J.H."/>
            <person name="Jorgensen S.L."/>
            <person name="Zaremba-Niedzwiedzka K."/>
            <person name="Martijn J."/>
            <person name="Lind A.E."/>
            <person name="van Eijk R."/>
            <person name="Schleper C."/>
            <person name="Guy L."/>
            <person name="Ettema T.J."/>
        </authorList>
    </citation>
    <scope>NUCLEOTIDE SEQUENCE</scope>
</reference>
<name>A0A0F9UTZ1_9ZZZZ</name>
<sequence length="272" mass="32101">MIKSIAVPRKNNQRYYDTHYRFFFEMIKAVGVNLRYYDDMCNDSGFGIWLAHKHVLIDYGDHMRLPLDLSEFDIAFKYHYSKKYHSDIPRLYPLTPISFYNWKKYQELEKTICYGGNAEFILNNQRPGATAKQRRNTVQRKLKERYGTQVDTNITSQESFWRKINNCLVSVCVPGARNNILDRGQLQYMAFGACTISPPLDIMLPFRRQPQAGIHYLTCRPDYSDLIEVIEYCRENRDRCRMIGQQAKKLFLSTSTPDNIWKWINQCIGLAE</sequence>
<evidence type="ECO:0000313" key="1">
    <source>
        <dbReference type="EMBL" id="KKN64651.1"/>
    </source>
</evidence>
<evidence type="ECO:0008006" key="2">
    <source>
        <dbReference type="Google" id="ProtNLM"/>
    </source>
</evidence>